<accession>A0A512H4T9</accession>
<feature type="domain" description="S-adenosyl-l-methionine hydroxide adenosyltransferase N-terminal" evidence="3">
    <location>
        <begin position="2"/>
        <end position="137"/>
    </location>
</feature>
<dbReference type="InterPro" id="IPR002747">
    <property type="entry name" value="SAM_OH_AdoTrfase"/>
</dbReference>
<dbReference type="InterPro" id="IPR023227">
    <property type="entry name" value="SAM_OH_AdoTrfase_C_sf"/>
</dbReference>
<dbReference type="PIRSF" id="PIRSF006779">
    <property type="entry name" value="UCP006779"/>
    <property type="match status" value="1"/>
</dbReference>
<dbReference type="InterPro" id="IPR023228">
    <property type="entry name" value="SAM_OH_AdoTrfase_N_sf"/>
</dbReference>
<dbReference type="Gene3D" id="3.40.50.10790">
    <property type="entry name" value="S-adenosyl-l-methionine hydroxide adenosyltransferase, N-terminal"/>
    <property type="match status" value="1"/>
</dbReference>
<dbReference type="Pfam" id="PF20257">
    <property type="entry name" value="SAM_HAT_C"/>
    <property type="match status" value="1"/>
</dbReference>
<comment type="caution">
    <text evidence="5">The sequence shown here is derived from an EMBL/GenBank/DDBJ whole genome shotgun (WGS) entry which is preliminary data.</text>
</comment>
<dbReference type="PANTHER" id="PTHR35092:SF1">
    <property type="entry name" value="CHLORINASE MJ1651"/>
    <property type="match status" value="1"/>
</dbReference>
<evidence type="ECO:0000256" key="2">
    <source>
        <dbReference type="ARBA" id="ARBA00024035"/>
    </source>
</evidence>
<evidence type="ECO:0008006" key="7">
    <source>
        <dbReference type="Google" id="ProtNLM"/>
    </source>
</evidence>
<evidence type="ECO:0000259" key="4">
    <source>
        <dbReference type="Pfam" id="PF20257"/>
    </source>
</evidence>
<dbReference type="AlphaFoldDB" id="A0A512H4T9"/>
<keyword evidence="1" id="KW-0949">S-adenosyl-L-methionine</keyword>
<evidence type="ECO:0000313" key="5">
    <source>
        <dbReference type="EMBL" id="GEO80476.1"/>
    </source>
</evidence>
<sequence length="251" mass="26344">MIGLMTDFGSGGLYMGQMHVRLAVDAPGIPCVDLITDLPPFQPLLAAALIPAYAASLPPESVVIAVVDPGVGGARDAIVLRAGGRWYVGPDNGIFALVLRRSTERAAWRLPVPETASPSFHGRDVFAPAAAALAQGSLPGGAIPVDPARLDRPDLPDDPPWVVYIDAYGNAITGVRADRLPAGATLHVRGQVVTRARTFGDVRRGEALFYRNANDMIEIAVNQGRADQTLSLEPGTVLQVISSGDPLPSDG</sequence>
<reference evidence="5 6" key="1">
    <citation type="submission" date="2019-07" db="EMBL/GenBank/DDBJ databases">
        <title>Whole genome shotgun sequence of Rhodospirillum oryzae NBRC 107573.</title>
        <authorList>
            <person name="Hosoyama A."/>
            <person name="Uohara A."/>
            <person name="Ohji S."/>
            <person name="Ichikawa N."/>
        </authorList>
    </citation>
    <scope>NUCLEOTIDE SEQUENCE [LARGE SCALE GENOMIC DNA]</scope>
    <source>
        <strain evidence="5 6">NBRC 107573</strain>
    </source>
</reference>
<dbReference type="InterPro" id="IPR046470">
    <property type="entry name" value="SAM_HAT_C"/>
</dbReference>
<dbReference type="Proteomes" id="UP000321567">
    <property type="component" value="Unassembled WGS sequence"/>
</dbReference>
<dbReference type="SUPFAM" id="SSF101852">
    <property type="entry name" value="Bacterial fluorinating enzyme, C-terminal domain"/>
    <property type="match status" value="1"/>
</dbReference>
<evidence type="ECO:0000313" key="6">
    <source>
        <dbReference type="Proteomes" id="UP000321567"/>
    </source>
</evidence>
<dbReference type="RefSeq" id="WP_147162533.1">
    <property type="nucleotide sequence ID" value="NZ_BJZO01000010.1"/>
</dbReference>
<dbReference type="Pfam" id="PF01887">
    <property type="entry name" value="SAM_HAT_N"/>
    <property type="match status" value="1"/>
</dbReference>
<dbReference type="Gene3D" id="2.40.30.90">
    <property type="entry name" value="Bacterial fluorinating enzyme like"/>
    <property type="match status" value="1"/>
</dbReference>
<dbReference type="InterPro" id="IPR046469">
    <property type="entry name" value="SAM_HAT_N"/>
</dbReference>
<name>A0A512H4T9_9PROT</name>
<dbReference type="PANTHER" id="PTHR35092">
    <property type="entry name" value="CHLORINASE MJ1651"/>
    <property type="match status" value="1"/>
</dbReference>
<dbReference type="SUPFAM" id="SSF102522">
    <property type="entry name" value="Bacterial fluorinating enzyme, N-terminal domain"/>
    <property type="match status" value="1"/>
</dbReference>
<dbReference type="EMBL" id="BJZO01000010">
    <property type="protein sequence ID" value="GEO80476.1"/>
    <property type="molecule type" value="Genomic_DNA"/>
</dbReference>
<proteinExistence type="inferred from homology"/>
<gene>
    <name evidence="5" type="ORF">ROR02_06070</name>
</gene>
<dbReference type="OrthoDB" id="9792195at2"/>
<protein>
    <recommendedName>
        <fullName evidence="7">SAM-dependent chlorinase/fluorinase</fullName>
    </recommendedName>
</protein>
<keyword evidence="6" id="KW-1185">Reference proteome</keyword>
<feature type="domain" description="S-adenosyl-l-methionine hydroxide adenosyltransferase C-terminal" evidence="4">
    <location>
        <begin position="162"/>
        <end position="237"/>
    </location>
</feature>
<evidence type="ECO:0000256" key="1">
    <source>
        <dbReference type="ARBA" id="ARBA00022691"/>
    </source>
</evidence>
<evidence type="ECO:0000259" key="3">
    <source>
        <dbReference type="Pfam" id="PF01887"/>
    </source>
</evidence>
<comment type="similarity">
    <text evidence="2">Belongs to the SAM hydrolase / SAM-dependent halogenase family.</text>
</comment>
<organism evidence="5 6">
    <name type="scientific">Pararhodospirillum oryzae</name>
    <dbReference type="NCBI Taxonomy" id="478448"/>
    <lineage>
        <taxon>Bacteria</taxon>
        <taxon>Pseudomonadati</taxon>
        <taxon>Pseudomonadota</taxon>
        <taxon>Alphaproteobacteria</taxon>
        <taxon>Rhodospirillales</taxon>
        <taxon>Rhodospirillaceae</taxon>
        <taxon>Pararhodospirillum</taxon>
    </lineage>
</organism>